<dbReference type="AlphaFoldDB" id="A0A255YYH4"/>
<keyword evidence="4" id="KW-1185">Reference proteome</keyword>
<dbReference type="Pfam" id="PF12697">
    <property type="entry name" value="Abhydrolase_6"/>
    <property type="match status" value="1"/>
</dbReference>
<dbReference type="InterPro" id="IPR017497">
    <property type="entry name" value="BchO"/>
</dbReference>
<evidence type="ECO:0000256" key="1">
    <source>
        <dbReference type="SAM" id="Phobius"/>
    </source>
</evidence>
<feature type="transmembrane region" description="Helical" evidence="1">
    <location>
        <begin position="120"/>
        <end position="145"/>
    </location>
</feature>
<dbReference type="GO" id="GO:0046464">
    <property type="term" value="P:acylglycerol catabolic process"/>
    <property type="evidence" value="ECO:0007669"/>
    <property type="project" value="TreeGrafter"/>
</dbReference>
<dbReference type="PANTHER" id="PTHR43798:SF33">
    <property type="entry name" value="HYDROLASE, PUTATIVE (AFU_ORTHOLOGUE AFUA_2G14860)-RELATED"/>
    <property type="match status" value="1"/>
</dbReference>
<dbReference type="Proteomes" id="UP000216998">
    <property type="component" value="Unassembled WGS sequence"/>
</dbReference>
<keyword evidence="1" id="KW-0812">Transmembrane</keyword>
<keyword evidence="1" id="KW-0472">Membrane</keyword>
<feature type="transmembrane region" description="Helical" evidence="1">
    <location>
        <begin position="157"/>
        <end position="179"/>
    </location>
</feature>
<dbReference type="RefSeq" id="WP_094456662.1">
    <property type="nucleotide sequence ID" value="NZ_NOXU01000029.1"/>
</dbReference>
<proteinExistence type="predicted"/>
<feature type="domain" description="AB hydrolase-1" evidence="2">
    <location>
        <begin position="45"/>
        <end position="282"/>
    </location>
</feature>
<dbReference type="Gene3D" id="3.40.50.1820">
    <property type="entry name" value="alpha/beta hydrolase"/>
    <property type="match status" value="1"/>
</dbReference>
<evidence type="ECO:0000313" key="3">
    <source>
        <dbReference type="EMBL" id="OYQ34252.1"/>
    </source>
</evidence>
<dbReference type="GO" id="GO:0047372">
    <property type="term" value="F:monoacylglycerol lipase activity"/>
    <property type="evidence" value="ECO:0007669"/>
    <property type="project" value="TreeGrafter"/>
</dbReference>
<dbReference type="InterPro" id="IPR050266">
    <property type="entry name" value="AB_hydrolase_sf"/>
</dbReference>
<dbReference type="SUPFAM" id="SSF53474">
    <property type="entry name" value="alpha/beta-Hydrolases"/>
    <property type="match status" value="1"/>
</dbReference>
<evidence type="ECO:0000259" key="2">
    <source>
        <dbReference type="Pfam" id="PF12697"/>
    </source>
</evidence>
<reference evidence="3 4" key="1">
    <citation type="submission" date="2017-07" db="EMBL/GenBank/DDBJ databases">
        <title>Niveispirillum cyanobacteriorum sp. nov., isolated from cyanobacterial aggregates in a eutrophic lake.</title>
        <authorList>
            <person name="Cai H."/>
        </authorList>
    </citation>
    <scope>NUCLEOTIDE SEQUENCE [LARGE SCALE GENOMIC DNA]</scope>
    <source>
        <strain evidence="4">TH1-14</strain>
    </source>
</reference>
<dbReference type="InterPro" id="IPR000073">
    <property type="entry name" value="AB_hydrolase_1"/>
</dbReference>
<organism evidence="3 4">
    <name type="scientific">Niveispirillum lacus</name>
    <dbReference type="NCBI Taxonomy" id="1981099"/>
    <lineage>
        <taxon>Bacteria</taxon>
        <taxon>Pseudomonadati</taxon>
        <taxon>Pseudomonadota</taxon>
        <taxon>Alphaproteobacteria</taxon>
        <taxon>Rhodospirillales</taxon>
        <taxon>Azospirillaceae</taxon>
        <taxon>Niveispirillum</taxon>
    </lineage>
</organism>
<feature type="transmembrane region" description="Helical" evidence="1">
    <location>
        <begin position="90"/>
        <end position="108"/>
    </location>
</feature>
<name>A0A255YYH4_9PROT</name>
<dbReference type="GO" id="GO:0016020">
    <property type="term" value="C:membrane"/>
    <property type="evidence" value="ECO:0007669"/>
    <property type="project" value="TreeGrafter"/>
</dbReference>
<keyword evidence="1" id="KW-1133">Transmembrane helix</keyword>
<comment type="caution">
    <text evidence="3">The sequence shown here is derived from an EMBL/GenBank/DDBJ whole genome shotgun (WGS) entry which is preliminary data.</text>
</comment>
<protein>
    <submittedName>
        <fullName evidence="3">Magnesium chelatase</fullName>
    </submittedName>
</protein>
<dbReference type="InterPro" id="IPR029058">
    <property type="entry name" value="AB_hydrolase_fold"/>
</dbReference>
<accession>A0A255YYH4</accession>
<evidence type="ECO:0000313" key="4">
    <source>
        <dbReference type="Proteomes" id="UP000216998"/>
    </source>
</evidence>
<dbReference type="NCBIfam" id="TIGR03056">
    <property type="entry name" value="bchO_mg_che_rel"/>
    <property type="match status" value="1"/>
</dbReference>
<dbReference type="PANTHER" id="PTHR43798">
    <property type="entry name" value="MONOACYLGLYCEROL LIPASE"/>
    <property type="match status" value="1"/>
</dbReference>
<sequence>MTGTSWLDWNKDGQDWPHRSSSRFVETAGLRWHVQEMGPAEAPVLLLLHGTGASSHSWRHLLPLLSNTYRVVAPDLPCHAFSQPQRRSDLSLTGMTAAIAALMAALGINPTAIIGHSAGAAIAVSLGGAASPVRAPLIVAINGAFRPIRGDRIFSPLAKALFAAPLSASLLSLVARGGWFGDNLLTATGSPIDNAGAILYRRLFTASGHVRGALGMMAAWNLSRFDVALAALPVPPVLIAAKDDPMVPCADTRHAAGVARGAQVSLVDRGGHLLHECRAELIADIIRDAVKSRPQGRVDAA</sequence>
<gene>
    <name evidence="3" type="ORF">CHU95_12460</name>
</gene>
<dbReference type="OrthoDB" id="9799612at2"/>
<dbReference type="EMBL" id="NOXU01000029">
    <property type="protein sequence ID" value="OYQ34252.1"/>
    <property type="molecule type" value="Genomic_DNA"/>
</dbReference>
<dbReference type="PRINTS" id="PR00111">
    <property type="entry name" value="ABHYDROLASE"/>
</dbReference>